<dbReference type="InterPro" id="IPR029065">
    <property type="entry name" value="Enolase_C-like"/>
</dbReference>
<keyword evidence="6" id="KW-1185">Reference proteome</keyword>
<dbReference type="Gene3D" id="3.20.20.120">
    <property type="entry name" value="Enolase-like C-terminal domain"/>
    <property type="match status" value="1"/>
</dbReference>
<keyword evidence="2" id="KW-0479">Metal-binding</keyword>
<dbReference type="InterPro" id="IPR013342">
    <property type="entry name" value="Mandelate_racemase_C"/>
</dbReference>
<gene>
    <name evidence="5" type="ORF">ATO10_13069</name>
</gene>
<dbReference type="SFLD" id="SFLDS00001">
    <property type="entry name" value="Enolase"/>
    <property type="match status" value="1"/>
</dbReference>
<dbReference type="GO" id="GO:0016836">
    <property type="term" value="F:hydro-lyase activity"/>
    <property type="evidence" value="ECO:0007669"/>
    <property type="project" value="TreeGrafter"/>
</dbReference>
<dbReference type="SUPFAM" id="SSF51604">
    <property type="entry name" value="Enolase C-terminal domain-like"/>
    <property type="match status" value="1"/>
</dbReference>
<dbReference type="PANTHER" id="PTHR13794:SF58">
    <property type="entry name" value="MITOCHONDRIAL ENOLASE SUPERFAMILY MEMBER 1"/>
    <property type="match status" value="1"/>
</dbReference>
<dbReference type="InterPro" id="IPR018110">
    <property type="entry name" value="Mandel_Rmase/mucon_lact_enz_CS"/>
</dbReference>
<comment type="cofactor">
    <cofactor evidence="1">
        <name>Mg(2+)</name>
        <dbReference type="ChEBI" id="CHEBI:18420"/>
    </cofactor>
</comment>
<dbReference type="Proteomes" id="UP000024836">
    <property type="component" value="Unassembled WGS sequence"/>
</dbReference>
<dbReference type="PANTHER" id="PTHR13794">
    <property type="entry name" value="ENOLASE SUPERFAMILY, MANDELATE RACEMASE"/>
    <property type="match status" value="1"/>
</dbReference>
<feature type="domain" description="Mandelate racemase/muconate lactonizing enzyme C-terminal" evidence="4">
    <location>
        <begin position="147"/>
        <end position="242"/>
    </location>
</feature>
<dbReference type="Pfam" id="PF13378">
    <property type="entry name" value="MR_MLE_C"/>
    <property type="match status" value="1"/>
</dbReference>
<dbReference type="InterPro" id="IPR046945">
    <property type="entry name" value="RHMD-like"/>
</dbReference>
<dbReference type="Pfam" id="PF02746">
    <property type="entry name" value="MR_MLE_N"/>
    <property type="match status" value="1"/>
</dbReference>
<dbReference type="GO" id="GO:0016052">
    <property type="term" value="P:carbohydrate catabolic process"/>
    <property type="evidence" value="ECO:0007669"/>
    <property type="project" value="TreeGrafter"/>
</dbReference>
<dbReference type="SUPFAM" id="SSF54826">
    <property type="entry name" value="Enolase N-terminal domain-like"/>
    <property type="match status" value="1"/>
</dbReference>
<dbReference type="eggNOG" id="COG4948">
    <property type="taxonomic scope" value="Bacteria"/>
</dbReference>
<sequence>MTQTPKIEKLSWRLIEYPLPGTVGGSGVAKVDVITCQIHAQGGLSGFGFSYAIGGRGYASAVAGQALAKEVLDGQAIPHPETAWAKVRRLCNRTGMGPNYVGYAAADVALWDLYAKLLNLPLAMAMGGAARAVPVYGSGGYKPGQPAELVTEQVEQHLAQGFGAIKLRLAGNPSDQSILRAAADALGANGWLMADLNEKTSLPQARYVLDQVQAHGGLFVEEPLPSTDIAGYRALRESHGGMVATGEHFQGIEQARGFISDGLCATIQPDLAMIGGLTESLRILRVAEAFGCELTPHFLPGLFVHLAATSPALTWLEDFPLLEPLFDGWPSLAADGTLAPGDRPGHGLSLSEFGIELETRNL</sequence>
<evidence type="ECO:0000256" key="2">
    <source>
        <dbReference type="ARBA" id="ARBA00022723"/>
    </source>
</evidence>
<protein>
    <submittedName>
        <fullName evidence="5">Mandelate racemase/muconate lactonizing protein</fullName>
    </submittedName>
</protein>
<dbReference type="GO" id="GO:0000287">
    <property type="term" value="F:magnesium ion binding"/>
    <property type="evidence" value="ECO:0007669"/>
    <property type="project" value="TreeGrafter"/>
</dbReference>
<dbReference type="AlphaFoldDB" id="A0A058ZKK5"/>
<evidence type="ECO:0000259" key="4">
    <source>
        <dbReference type="SMART" id="SM00922"/>
    </source>
</evidence>
<dbReference type="CDD" id="cd03316">
    <property type="entry name" value="MR_like"/>
    <property type="match status" value="1"/>
</dbReference>
<evidence type="ECO:0000256" key="3">
    <source>
        <dbReference type="ARBA" id="ARBA00022842"/>
    </source>
</evidence>
<organism evidence="5 6">
    <name type="scientific">Actibacterium atlanticum</name>
    <dbReference type="NCBI Taxonomy" id="1461693"/>
    <lineage>
        <taxon>Bacteria</taxon>
        <taxon>Pseudomonadati</taxon>
        <taxon>Pseudomonadota</taxon>
        <taxon>Alphaproteobacteria</taxon>
        <taxon>Rhodobacterales</taxon>
        <taxon>Roseobacteraceae</taxon>
        <taxon>Actibacterium</taxon>
    </lineage>
</organism>
<evidence type="ECO:0000313" key="5">
    <source>
        <dbReference type="EMBL" id="KCV81336.1"/>
    </source>
</evidence>
<comment type="caution">
    <text evidence="5">The sequence shown here is derived from an EMBL/GenBank/DDBJ whole genome shotgun (WGS) entry which is preliminary data.</text>
</comment>
<dbReference type="SMART" id="SM00922">
    <property type="entry name" value="MR_MLE"/>
    <property type="match status" value="1"/>
</dbReference>
<dbReference type="InterPro" id="IPR036849">
    <property type="entry name" value="Enolase-like_C_sf"/>
</dbReference>
<dbReference type="EMBL" id="AQQY01000009">
    <property type="protein sequence ID" value="KCV81336.1"/>
    <property type="molecule type" value="Genomic_DNA"/>
</dbReference>
<keyword evidence="3" id="KW-0460">Magnesium</keyword>
<accession>A0A058ZKK5</accession>
<dbReference type="PROSITE" id="PS00909">
    <property type="entry name" value="MR_MLE_2"/>
    <property type="match status" value="1"/>
</dbReference>
<reference evidence="5 6" key="1">
    <citation type="submission" date="2013-04" db="EMBL/GenBank/DDBJ databases">
        <title>Shimia sp. 22II-S11-Z10 Genome Sequencing.</title>
        <authorList>
            <person name="Lai Q."/>
            <person name="Li G."/>
            <person name="Shao Z."/>
        </authorList>
    </citation>
    <scope>NUCLEOTIDE SEQUENCE [LARGE SCALE GENOMIC DNA]</scope>
    <source>
        <strain evidence="6">22II-S11-Z10</strain>
    </source>
</reference>
<dbReference type="OrthoDB" id="9802699at2"/>
<evidence type="ECO:0000256" key="1">
    <source>
        <dbReference type="ARBA" id="ARBA00001946"/>
    </source>
</evidence>
<dbReference type="InterPro" id="IPR029017">
    <property type="entry name" value="Enolase-like_N"/>
</dbReference>
<name>A0A058ZKK5_9RHOB</name>
<dbReference type="GO" id="GO:0009063">
    <property type="term" value="P:amino acid catabolic process"/>
    <property type="evidence" value="ECO:0007669"/>
    <property type="project" value="InterPro"/>
</dbReference>
<dbReference type="STRING" id="1461693.ATO10_13069"/>
<dbReference type="Gene3D" id="3.30.390.10">
    <property type="entry name" value="Enolase-like, N-terminal domain"/>
    <property type="match status" value="1"/>
</dbReference>
<proteinExistence type="predicted"/>
<dbReference type="RefSeq" id="WP_035252315.1">
    <property type="nucleotide sequence ID" value="NZ_AQQY01000009.1"/>
</dbReference>
<dbReference type="InterPro" id="IPR013341">
    <property type="entry name" value="Mandelate_racemase_N_dom"/>
</dbReference>
<evidence type="ECO:0000313" key="6">
    <source>
        <dbReference type="Proteomes" id="UP000024836"/>
    </source>
</evidence>